<evidence type="ECO:0000259" key="4">
    <source>
        <dbReference type="PROSITE" id="PS50995"/>
    </source>
</evidence>
<keyword evidence="3" id="KW-0804">Transcription</keyword>
<keyword evidence="1" id="KW-0805">Transcription regulation</keyword>
<feature type="domain" description="HTH marR-type" evidence="4">
    <location>
        <begin position="7"/>
        <end position="139"/>
    </location>
</feature>
<dbReference type="PROSITE" id="PS50995">
    <property type="entry name" value="HTH_MARR_2"/>
    <property type="match status" value="1"/>
</dbReference>
<dbReference type="SMART" id="SM00347">
    <property type="entry name" value="HTH_MARR"/>
    <property type="match status" value="1"/>
</dbReference>
<dbReference type="InterPro" id="IPR000835">
    <property type="entry name" value="HTH_MarR-typ"/>
</dbReference>
<reference evidence="5 6" key="1">
    <citation type="submission" date="2021-03" db="EMBL/GenBank/DDBJ databases">
        <title>Whole genome sequence of Jiella sp. MQZ13P-4.</title>
        <authorList>
            <person name="Tuo L."/>
        </authorList>
    </citation>
    <scope>NUCLEOTIDE SEQUENCE [LARGE SCALE GENOMIC DNA]</scope>
    <source>
        <strain evidence="5 6">MQZ13P-4</strain>
    </source>
</reference>
<dbReference type="SUPFAM" id="SSF46785">
    <property type="entry name" value="Winged helix' DNA-binding domain"/>
    <property type="match status" value="1"/>
</dbReference>
<dbReference type="PANTHER" id="PTHR42756:SF1">
    <property type="entry name" value="TRANSCRIPTIONAL REPRESSOR OF EMRAB OPERON"/>
    <property type="match status" value="1"/>
</dbReference>
<dbReference type="EMBL" id="JAFMPY010000020">
    <property type="protein sequence ID" value="MBO0905285.1"/>
    <property type="molecule type" value="Genomic_DNA"/>
</dbReference>
<comment type="caution">
    <text evidence="5">The sequence shown here is derived from an EMBL/GenBank/DDBJ whole genome shotgun (WGS) entry which is preliminary data.</text>
</comment>
<evidence type="ECO:0000313" key="5">
    <source>
        <dbReference type="EMBL" id="MBO0905285.1"/>
    </source>
</evidence>
<sequence length="154" mass="16800">MARKKKKSSVTGQLVLAARSARTALMHDLDDVGLYPGQDSVLVAIGEEDGISLRDLAEKLAVRPPTVTKTIARLVGQGLVEKRASENDLRQSRAFLTVAGQAAVEDVKRAQKSLERRALGGFSPKERKNFRRYLMRIRENLGAAGAAELTDAED</sequence>
<gene>
    <name evidence="5" type="ORF">J1C47_16700</name>
</gene>
<evidence type="ECO:0000256" key="2">
    <source>
        <dbReference type="ARBA" id="ARBA00023125"/>
    </source>
</evidence>
<name>A0ABS3J6I7_9HYPH</name>
<organism evidence="5 6">
    <name type="scientific">Jiella sonneratiae</name>
    <dbReference type="NCBI Taxonomy" id="2816856"/>
    <lineage>
        <taxon>Bacteria</taxon>
        <taxon>Pseudomonadati</taxon>
        <taxon>Pseudomonadota</taxon>
        <taxon>Alphaproteobacteria</taxon>
        <taxon>Hyphomicrobiales</taxon>
        <taxon>Aurantimonadaceae</taxon>
        <taxon>Jiella</taxon>
    </lineage>
</organism>
<dbReference type="Proteomes" id="UP000664288">
    <property type="component" value="Unassembled WGS sequence"/>
</dbReference>
<evidence type="ECO:0000256" key="1">
    <source>
        <dbReference type="ARBA" id="ARBA00023015"/>
    </source>
</evidence>
<dbReference type="InterPro" id="IPR036390">
    <property type="entry name" value="WH_DNA-bd_sf"/>
</dbReference>
<protein>
    <submittedName>
        <fullName evidence="5">MarR family transcriptional regulator</fullName>
    </submittedName>
</protein>
<accession>A0ABS3J6I7</accession>
<proteinExistence type="predicted"/>
<keyword evidence="6" id="KW-1185">Reference proteome</keyword>
<evidence type="ECO:0000313" key="6">
    <source>
        <dbReference type="Proteomes" id="UP000664288"/>
    </source>
</evidence>
<keyword evidence="2" id="KW-0238">DNA-binding</keyword>
<dbReference type="Pfam" id="PF01047">
    <property type="entry name" value="MarR"/>
    <property type="match status" value="1"/>
</dbReference>
<evidence type="ECO:0000256" key="3">
    <source>
        <dbReference type="ARBA" id="ARBA00023163"/>
    </source>
</evidence>
<dbReference type="PANTHER" id="PTHR42756">
    <property type="entry name" value="TRANSCRIPTIONAL REGULATOR, MARR"/>
    <property type="match status" value="1"/>
</dbReference>
<dbReference type="InterPro" id="IPR036388">
    <property type="entry name" value="WH-like_DNA-bd_sf"/>
</dbReference>
<dbReference type="Gene3D" id="1.10.10.10">
    <property type="entry name" value="Winged helix-like DNA-binding domain superfamily/Winged helix DNA-binding domain"/>
    <property type="match status" value="1"/>
</dbReference>